<reference evidence="1" key="1">
    <citation type="submission" date="2021-06" db="EMBL/GenBank/DDBJ databases">
        <authorList>
            <person name="Kallberg Y."/>
            <person name="Tangrot J."/>
            <person name="Rosling A."/>
        </authorList>
    </citation>
    <scope>NUCLEOTIDE SEQUENCE</scope>
    <source>
        <strain evidence="1">CL356</strain>
    </source>
</reference>
<gene>
    <name evidence="1" type="ORF">ACOLOM_LOCUS14330</name>
</gene>
<protein>
    <submittedName>
        <fullName evidence="1">12697_t:CDS:1</fullName>
    </submittedName>
</protein>
<evidence type="ECO:0000313" key="1">
    <source>
        <dbReference type="EMBL" id="CAG8781234.1"/>
    </source>
</evidence>
<dbReference type="EMBL" id="CAJVPT010071980">
    <property type="protein sequence ID" value="CAG8781234.1"/>
    <property type="molecule type" value="Genomic_DNA"/>
</dbReference>
<comment type="caution">
    <text evidence="1">The sequence shown here is derived from an EMBL/GenBank/DDBJ whole genome shotgun (WGS) entry which is preliminary data.</text>
</comment>
<evidence type="ECO:0000313" key="2">
    <source>
        <dbReference type="Proteomes" id="UP000789525"/>
    </source>
</evidence>
<keyword evidence="2" id="KW-1185">Reference proteome</keyword>
<name>A0ACA9R864_9GLOM</name>
<feature type="non-terminal residue" evidence="1">
    <location>
        <position position="106"/>
    </location>
</feature>
<accession>A0ACA9R864</accession>
<dbReference type="Proteomes" id="UP000789525">
    <property type="component" value="Unassembled WGS sequence"/>
</dbReference>
<proteinExistence type="predicted"/>
<feature type="non-terminal residue" evidence="1">
    <location>
        <position position="1"/>
    </location>
</feature>
<organism evidence="1 2">
    <name type="scientific">Acaulospora colombiana</name>
    <dbReference type="NCBI Taxonomy" id="27376"/>
    <lineage>
        <taxon>Eukaryota</taxon>
        <taxon>Fungi</taxon>
        <taxon>Fungi incertae sedis</taxon>
        <taxon>Mucoromycota</taxon>
        <taxon>Glomeromycotina</taxon>
        <taxon>Glomeromycetes</taxon>
        <taxon>Diversisporales</taxon>
        <taxon>Acaulosporaceae</taxon>
        <taxon>Acaulospora</taxon>
    </lineage>
</organism>
<sequence>PKPIMRLTGHQRQISHVVFSPDGKWAASASWDNSVRLWDGRTGNGVDWFTNRFIATLRGHIGAVYRLTWSADSRMLIWDLKTYKLKTDLPGHEDEVYCVDFVADKI</sequence>